<dbReference type="EMBL" id="CP014544">
    <property type="protein sequence ID" value="AMO66913.1"/>
    <property type="molecule type" value="Genomic_DNA"/>
</dbReference>
<evidence type="ECO:0000313" key="2">
    <source>
        <dbReference type="EMBL" id="AMO66913.1"/>
    </source>
</evidence>
<organism evidence="2 3">
    <name type="scientific">Zhongshania aliphaticivorans</name>
    <dbReference type="NCBI Taxonomy" id="1470434"/>
    <lineage>
        <taxon>Bacteria</taxon>
        <taxon>Pseudomonadati</taxon>
        <taxon>Pseudomonadota</taxon>
        <taxon>Gammaproteobacteria</taxon>
        <taxon>Cellvibrionales</taxon>
        <taxon>Spongiibacteraceae</taxon>
        <taxon>Zhongshania</taxon>
    </lineage>
</organism>
<dbReference type="InterPro" id="IPR029058">
    <property type="entry name" value="AB_hydrolase_fold"/>
</dbReference>
<dbReference type="STRING" id="1470434.AZF00_00730"/>
<dbReference type="SUPFAM" id="SSF53474">
    <property type="entry name" value="alpha/beta-Hydrolases"/>
    <property type="match status" value="1"/>
</dbReference>
<feature type="chain" id="PRO_5007274909" evidence="1">
    <location>
        <begin position="25"/>
        <end position="335"/>
    </location>
</feature>
<name>A0A127M105_9GAMM</name>
<reference evidence="2 3" key="1">
    <citation type="submission" date="2015-12" db="EMBL/GenBank/DDBJ databases">
        <authorList>
            <person name="Shamseldin A."/>
            <person name="Moawad H."/>
            <person name="Abd El-Rahim W.M."/>
            <person name="Sadowsky M.J."/>
        </authorList>
    </citation>
    <scope>NUCLEOTIDE SEQUENCE [LARGE SCALE GENOMIC DNA]</scope>
    <source>
        <strain evidence="2 3">SM2</strain>
    </source>
</reference>
<gene>
    <name evidence="2" type="ORF">AZF00_00730</name>
</gene>
<dbReference type="KEGG" id="zal:AZF00_00730"/>
<sequence>MRYLSALRAALGLCLFFAVSDVLAAPCLIFVHGKQTDTNTYTSWNSARNYWVNGSNDFVRTATKNYSASYYVVGYNGTKPYWDALAAGEVANEIVAATNGVADGGGNRCAQTYAQGGSFWIIAHSMGGTVTDYILGNNDASDPNYNYNGPYDTVATRVGMAITLGGAHRGSEGADAVCGGSSWGCNWAAGWIQDCDDATWWLRSSDDVQVRTYASAPAKNIYLTGGYEAIFGASACLSGEDDGVVQYASIFACSGSASASYNNSNVCGNSAKQEVSGFRNLDAAHENHSDERDASDSDVRRQIPNGIWTCSGAPCAANTQVQSSMTSASFISILY</sequence>
<accession>A0A127M105</accession>
<feature type="signal peptide" evidence="1">
    <location>
        <begin position="1"/>
        <end position="24"/>
    </location>
</feature>
<dbReference type="Proteomes" id="UP000074119">
    <property type="component" value="Chromosome"/>
</dbReference>
<dbReference type="AlphaFoldDB" id="A0A127M105"/>
<dbReference type="RefSeq" id="WP_062382390.1">
    <property type="nucleotide sequence ID" value="NZ_CP014544.1"/>
</dbReference>
<evidence type="ECO:0000313" key="3">
    <source>
        <dbReference type="Proteomes" id="UP000074119"/>
    </source>
</evidence>
<proteinExistence type="predicted"/>
<dbReference type="Gene3D" id="3.40.50.1820">
    <property type="entry name" value="alpha/beta hydrolase"/>
    <property type="match status" value="1"/>
</dbReference>
<keyword evidence="1" id="KW-0732">Signal</keyword>
<protein>
    <submittedName>
        <fullName evidence="2">Uncharacterized protein</fullName>
    </submittedName>
</protein>
<evidence type="ECO:0000256" key="1">
    <source>
        <dbReference type="SAM" id="SignalP"/>
    </source>
</evidence>